<reference evidence="3" key="1">
    <citation type="journal article" date="2020" name="Stud. Mycol.">
        <title>101 Dothideomycetes genomes: a test case for predicting lifestyles and emergence of pathogens.</title>
        <authorList>
            <person name="Haridas S."/>
            <person name="Albert R."/>
            <person name="Binder M."/>
            <person name="Bloem J."/>
            <person name="Labutti K."/>
            <person name="Salamov A."/>
            <person name="Andreopoulos B."/>
            <person name="Baker S."/>
            <person name="Barry K."/>
            <person name="Bills G."/>
            <person name="Bluhm B."/>
            <person name="Cannon C."/>
            <person name="Castanera R."/>
            <person name="Culley D."/>
            <person name="Daum C."/>
            <person name="Ezra D."/>
            <person name="Gonzalez J."/>
            <person name="Henrissat B."/>
            <person name="Kuo A."/>
            <person name="Liang C."/>
            <person name="Lipzen A."/>
            <person name="Lutzoni F."/>
            <person name="Magnuson J."/>
            <person name="Mondo S."/>
            <person name="Nolan M."/>
            <person name="Ohm R."/>
            <person name="Pangilinan J."/>
            <person name="Park H.-J."/>
            <person name="Ramirez L."/>
            <person name="Alfaro M."/>
            <person name="Sun H."/>
            <person name="Tritt A."/>
            <person name="Yoshinaga Y."/>
            <person name="Zwiers L.-H."/>
            <person name="Turgeon B."/>
            <person name="Goodwin S."/>
            <person name="Spatafora J."/>
            <person name="Crous P."/>
            <person name="Grigoriev I."/>
        </authorList>
    </citation>
    <scope>NUCLEOTIDE SEQUENCE</scope>
    <source>
        <strain evidence="3">CBS 125425</strain>
    </source>
</reference>
<feature type="compositionally biased region" description="Basic and acidic residues" evidence="1">
    <location>
        <begin position="564"/>
        <end position="574"/>
    </location>
</feature>
<dbReference type="InterPro" id="IPR040151">
    <property type="entry name" value="Gfd2/YDR514C-like"/>
</dbReference>
<dbReference type="GO" id="GO:0003676">
    <property type="term" value="F:nucleic acid binding"/>
    <property type="evidence" value="ECO:0007669"/>
    <property type="project" value="InterPro"/>
</dbReference>
<feature type="compositionally biased region" description="Gly residues" evidence="1">
    <location>
        <begin position="651"/>
        <end position="661"/>
    </location>
</feature>
<feature type="region of interest" description="Disordered" evidence="1">
    <location>
        <begin position="629"/>
        <end position="679"/>
    </location>
</feature>
<protein>
    <recommendedName>
        <fullName evidence="2">Gfd2/YDR514C-like C-terminal domain-containing protein</fullName>
    </recommendedName>
</protein>
<feature type="domain" description="Gfd2/YDR514C-like C-terminal" evidence="2">
    <location>
        <begin position="332"/>
        <end position="512"/>
    </location>
</feature>
<evidence type="ECO:0000313" key="3">
    <source>
        <dbReference type="EMBL" id="KAF2731413.1"/>
    </source>
</evidence>
<dbReference type="SUPFAM" id="SSF53098">
    <property type="entry name" value="Ribonuclease H-like"/>
    <property type="match status" value="1"/>
</dbReference>
<sequence length="679" mass="75544">MASAARLQRLNKLVQTDLDSLPERLVSALHDQDDHDEQGGVSFEPDSKPPSPTDKQAQTPKAEATPQPQPKPTALEEAKTESKSHPSSKLPMVSTPKLPPSTLSRGDLASPIDAFAPFGAITKYPYKFVNKNLMQEIASGFFDGGKIWTREWDFFYVWDIEPSKPLILVREQQFQALLDEINSTLKLNLKVTDQQREDGLVGRFPNHPLLLPRYLGRSTSREEHDKMVSTAPSRTFRPAGETSSPGTTDRDSLEAFRKMMEDMWDVQAKKGKAQKAKKLEDRIAKQQTMNRMFKRCQRYLGLRPTAPATPSPPAPAIDPSLPSPFPFDQSPIFVCVDVESYERAHHLITEVGIATLDTHDLLTLAPGPDGLNWRAQITARHFLIRENMHLVNSQFISGCPDRFEFGTSEVISQADAPGYISNLFHPGNGDRPIILLGHDPHSDIRYLQSLNFNPLPLPHLLEIIDTATLYRVWRREQNPTSLGKILYDFDVVAWHLHNAGNDAVYTVQAMLAVCVREAAIRGTAELKIVREEQRKGREEDLQSEALVRAREEALGWSEGEEGDDGKRPKPVEQKKKVKNGGEVSMGGIVPVLRHEARSAGRARDAQRGLRDRSMGGIYERGEAVAGSYVRASQRGGHARGRGRGWGRGRGGRGGIDVGGGSTSRVEEWDGTVEGWHLPS</sequence>
<gene>
    <name evidence="3" type="ORF">EJ04DRAFT_579126</name>
</gene>
<evidence type="ECO:0000259" key="2">
    <source>
        <dbReference type="Pfam" id="PF21762"/>
    </source>
</evidence>
<feature type="region of interest" description="Disordered" evidence="1">
    <location>
        <begin position="15"/>
        <end position="105"/>
    </location>
</feature>
<dbReference type="EMBL" id="ML996196">
    <property type="protein sequence ID" value="KAF2731413.1"/>
    <property type="molecule type" value="Genomic_DNA"/>
</dbReference>
<dbReference type="Proteomes" id="UP000799444">
    <property type="component" value="Unassembled WGS sequence"/>
</dbReference>
<dbReference type="InterPro" id="IPR012337">
    <property type="entry name" value="RNaseH-like_sf"/>
</dbReference>
<feature type="compositionally biased region" description="Basic residues" evidence="1">
    <location>
        <begin position="636"/>
        <end position="650"/>
    </location>
</feature>
<dbReference type="PANTHER" id="PTHR28083:SF1">
    <property type="entry name" value="GOOD FOR FULL DBP5 ACTIVITY PROTEIN 2"/>
    <property type="match status" value="1"/>
</dbReference>
<dbReference type="OrthoDB" id="5953249at2759"/>
<dbReference type="InterPro" id="IPR036397">
    <property type="entry name" value="RNaseH_sf"/>
</dbReference>
<dbReference type="Gene3D" id="3.30.420.10">
    <property type="entry name" value="Ribonuclease H-like superfamily/Ribonuclease H"/>
    <property type="match status" value="1"/>
</dbReference>
<feature type="region of interest" description="Disordered" evidence="1">
    <location>
        <begin position="220"/>
        <end position="251"/>
    </location>
</feature>
<name>A0A9P4UZX3_9PLEO</name>
<accession>A0A9P4UZX3</accession>
<proteinExistence type="predicted"/>
<dbReference type="Pfam" id="PF21762">
    <property type="entry name" value="DEDDh_C"/>
    <property type="match status" value="1"/>
</dbReference>
<dbReference type="GO" id="GO:0005634">
    <property type="term" value="C:nucleus"/>
    <property type="evidence" value="ECO:0007669"/>
    <property type="project" value="TreeGrafter"/>
</dbReference>
<dbReference type="AlphaFoldDB" id="A0A9P4UZX3"/>
<dbReference type="PANTHER" id="PTHR28083">
    <property type="entry name" value="GOOD FOR FULL DBP5 ACTIVITY PROTEIN 2"/>
    <property type="match status" value="1"/>
</dbReference>
<evidence type="ECO:0000256" key="1">
    <source>
        <dbReference type="SAM" id="MobiDB-lite"/>
    </source>
</evidence>
<feature type="compositionally biased region" description="Basic and acidic residues" evidence="1">
    <location>
        <begin position="74"/>
        <end position="84"/>
    </location>
</feature>
<organism evidence="3 4">
    <name type="scientific">Polyplosphaeria fusca</name>
    <dbReference type="NCBI Taxonomy" id="682080"/>
    <lineage>
        <taxon>Eukaryota</taxon>
        <taxon>Fungi</taxon>
        <taxon>Dikarya</taxon>
        <taxon>Ascomycota</taxon>
        <taxon>Pezizomycotina</taxon>
        <taxon>Dothideomycetes</taxon>
        <taxon>Pleosporomycetidae</taxon>
        <taxon>Pleosporales</taxon>
        <taxon>Tetraplosphaeriaceae</taxon>
        <taxon>Polyplosphaeria</taxon>
    </lineage>
</organism>
<comment type="caution">
    <text evidence="3">The sequence shown here is derived from an EMBL/GenBank/DDBJ whole genome shotgun (WGS) entry which is preliminary data.</text>
</comment>
<feature type="region of interest" description="Disordered" evidence="1">
    <location>
        <begin position="556"/>
        <end position="584"/>
    </location>
</feature>
<keyword evidence="4" id="KW-1185">Reference proteome</keyword>
<evidence type="ECO:0000313" key="4">
    <source>
        <dbReference type="Proteomes" id="UP000799444"/>
    </source>
</evidence>
<dbReference type="InterPro" id="IPR048519">
    <property type="entry name" value="Gfd2/YDR514C-like_C"/>
</dbReference>